<sequence>MFLFFETCQRVGFQNLTTKVEIFMNVYSFFETYRRIGLPNLMTRVEVFMNALLRLQEVSEKQED</sequence>
<dbReference type="EMBL" id="JACXVP010000003">
    <property type="protein sequence ID" value="KAG5615608.1"/>
    <property type="molecule type" value="Genomic_DNA"/>
</dbReference>
<evidence type="ECO:0000313" key="2">
    <source>
        <dbReference type="Proteomes" id="UP000824120"/>
    </source>
</evidence>
<gene>
    <name evidence="1" type="ORF">H5410_015432</name>
</gene>
<proteinExistence type="predicted"/>
<comment type="caution">
    <text evidence="1">The sequence shown here is derived from an EMBL/GenBank/DDBJ whole genome shotgun (WGS) entry which is preliminary data.</text>
</comment>
<protein>
    <submittedName>
        <fullName evidence="1">Uncharacterized protein</fullName>
    </submittedName>
</protein>
<dbReference type="AlphaFoldDB" id="A0A9J5ZTU1"/>
<accession>A0A9J5ZTU1</accession>
<name>A0A9J5ZTU1_SOLCO</name>
<evidence type="ECO:0000313" key="1">
    <source>
        <dbReference type="EMBL" id="KAG5615608.1"/>
    </source>
</evidence>
<reference evidence="1 2" key="1">
    <citation type="submission" date="2020-09" db="EMBL/GenBank/DDBJ databases">
        <title>De no assembly of potato wild relative species, Solanum commersonii.</title>
        <authorList>
            <person name="Cho K."/>
        </authorList>
    </citation>
    <scope>NUCLEOTIDE SEQUENCE [LARGE SCALE GENOMIC DNA]</scope>
    <source>
        <strain evidence="1">LZ3.2</strain>
        <tissue evidence="1">Leaf</tissue>
    </source>
</reference>
<dbReference type="Proteomes" id="UP000824120">
    <property type="component" value="Chromosome 3"/>
</dbReference>
<keyword evidence="2" id="KW-1185">Reference proteome</keyword>
<organism evidence="1 2">
    <name type="scientific">Solanum commersonii</name>
    <name type="common">Commerson's wild potato</name>
    <name type="synonym">Commerson's nightshade</name>
    <dbReference type="NCBI Taxonomy" id="4109"/>
    <lineage>
        <taxon>Eukaryota</taxon>
        <taxon>Viridiplantae</taxon>
        <taxon>Streptophyta</taxon>
        <taxon>Embryophyta</taxon>
        <taxon>Tracheophyta</taxon>
        <taxon>Spermatophyta</taxon>
        <taxon>Magnoliopsida</taxon>
        <taxon>eudicotyledons</taxon>
        <taxon>Gunneridae</taxon>
        <taxon>Pentapetalae</taxon>
        <taxon>asterids</taxon>
        <taxon>lamiids</taxon>
        <taxon>Solanales</taxon>
        <taxon>Solanaceae</taxon>
        <taxon>Solanoideae</taxon>
        <taxon>Solaneae</taxon>
        <taxon>Solanum</taxon>
    </lineage>
</organism>